<evidence type="ECO:0000313" key="2">
    <source>
        <dbReference type="EMBL" id="GCB28780.1"/>
    </source>
</evidence>
<protein>
    <submittedName>
        <fullName evidence="2">Ser/threonine protein phosphatase</fullName>
    </submittedName>
</protein>
<gene>
    <name evidence="2" type="ORF">KGMB03357_04410</name>
</gene>
<evidence type="ECO:0000259" key="1">
    <source>
        <dbReference type="Pfam" id="PF00149"/>
    </source>
</evidence>
<comment type="caution">
    <text evidence="2">The sequence shown here is derived from an EMBL/GenBank/DDBJ whole genome shotgun (WGS) entry which is preliminary data.</text>
</comment>
<dbReference type="GO" id="GO:0016787">
    <property type="term" value="F:hydrolase activity"/>
    <property type="evidence" value="ECO:0007669"/>
    <property type="project" value="InterPro"/>
</dbReference>
<dbReference type="Pfam" id="PF00149">
    <property type="entry name" value="Metallophos"/>
    <property type="match status" value="1"/>
</dbReference>
<proteinExistence type="predicted"/>
<dbReference type="SUPFAM" id="SSF56300">
    <property type="entry name" value="Metallo-dependent phosphatases"/>
    <property type="match status" value="1"/>
</dbReference>
<dbReference type="PANTHER" id="PTHR31302">
    <property type="entry name" value="TRANSMEMBRANE PROTEIN WITH METALLOPHOSPHOESTERASE DOMAIN-RELATED"/>
    <property type="match status" value="1"/>
</dbReference>
<dbReference type="AlphaFoldDB" id="A0A401LB98"/>
<dbReference type="Proteomes" id="UP000287361">
    <property type="component" value="Unassembled WGS sequence"/>
</dbReference>
<sequence>MALFAIADLHFAFSVDKPMDIFGENWKNHSEKIIASWKKYITEEDTVLLPGDLSWGMRIDEAAADLDVIYSLPGRKILLGGNHDYWWKSSSKLEARYPGMRFLKNNFDRYADWHICGTRGWLCPNDVQFTEQDKRIYEREQVRLRLSLDAAMRDGAEKIILMMHFPPMNDKQEDSAFTALFREYPVKKVIYGHLHGAASHKTAFEGKREGIDYALIAADYIAFCPRRIL</sequence>
<dbReference type="InterPro" id="IPR004843">
    <property type="entry name" value="Calcineurin-like_PHP"/>
</dbReference>
<evidence type="ECO:0000313" key="3">
    <source>
        <dbReference type="Proteomes" id="UP000287361"/>
    </source>
</evidence>
<dbReference type="InterPro" id="IPR029052">
    <property type="entry name" value="Metallo-depent_PP-like"/>
</dbReference>
<reference evidence="2 3" key="1">
    <citation type="submission" date="2018-10" db="EMBL/GenBank/DDBJ databases">
        <title>Draft Genome Sequence of Anaerotignum sp. KCTC 15736.</title>
        <authorList>
            <person name="Choi S.H."/>
            <person name="Kim J.S."/>
            <person name="Kang S.W."/>
            <person name="Lee J.S."/>
            <person name="Park S.H."/>
        </authorList>
    </citation>
    <scope>NUCLEOTIDE SEQUENCE [LARGE SCALE GENOMIC DNA]</scope>
    <source>
        <strain evidence="2 3">KCTC 15736</strain>
    </source>
</reference>
<dbReference type="InterPro" id="IPR014578">
    <property type="entry name" value="Pesterase_CT488"/>
</dbReference>
<accession>A0A401LB98</accession>
<dbReference type="EMBL" id="BHVZ01000001">
    <property type="protein sequence ID" value="GCB28780.1"/>
    <property type="molecule type" value="Genomic_DNA"/>
</dbReference>
<dbReference type="PANTHER" id="PTHR31302:SF22">
    <property type="entry name" value="PHOSPHOESTERASE"/>
    <property type="match status" value="1"/>
</dbReference>
<dbReference type="Gene3D" id="3.60.21.10">
    <property type="match status" value="1"/>
</dbReference>
<name>A0A401LB98_9FIRM</name>
<keyword evidence="3" id="KW-1185">Reference proteome</keyword>
<organism evidence="2 3">
    <name type="scientific">Anaerotignum faecicola</name>
    <dbReference type="NCBI Taxonomy" id="2358141"/>
    <lineage>
        <taxon>Bacteria</taxon>
        <taxon>Bacillati</taxon>
        <taxon>Bacillota</taxon>
        <taxon>Clostridia</taxon>
        <taxon>Lachnospirales</taxon>
        <taxon>Anaerotignaceae</taxon>
        <taxon>Anaerotignum</taxon>
    </lineage>
</organism>
<dbReference type="InterPro" id="IPR051158">
    <property type="entry name" value="Metallophosphoesterase_sf"/>
</dbReference>
<dbReference type="OrthoDB" id="8610138at2"/>
<dbReference type="PIRSF" id="PIRSF033094">
    <property type="entry name" value="Pesterase_CT488"/>
    <property type="match status" value="1"/>
</dbReference>
<feature type="domain" description="Calcineurin-like phosphoesterase" evidence="1">
    <location>
        <begin position="4"/>
        <end position="196"/>
    </location>
</feature>